<dbReference type="EMBL" id="VIIS01001748">
    <property type="protein sequence ID" value="KAF0293423.1"/>
    <property type="molecule type" value="Genomic_DNA"/>
</dbReference>
<sequence length="164" mass="18031">MAEQEPEQAEDHRRPWQPPAYAAEEASRLQKLYRANRDKAVRQVLREETPPCPVPGEQLAAHFAPPPCPPVEWDRRPQEVPDLTPAAPSPALTAPFRADEVVAEARRDAARLLGSPLAPWQKLDAEADILLAAATQRLLHSRDPAVAELAAAELSRCRPAPCPP</sequence>
<comment type="caution">
    <text evidence="2">The sequence shown here is derived from an EMBL/GenBank/DDBJ whole genome shotgun (WGS) entry which is preliminary data.</text>
</comment>
<feature type="region of interest" description="Disordered" evidence="1">
    <location>
        <begin position="49"/>
        <end position="92"/>
    </location>
</feature>
<evidence type="ECO:0000313" key="2">
    <source>
        <dbReference type="EMBL" id="KAF0293423.1"/>
    </source>
</evidence>
<dbReference type="AlphaFoldDB" id="A0A6A4VIL8"/>
<accession>A0A6A4VIL8</accession>
<feature type="region of interest" description="Disordered" evidence="1">
    <location>
        <begin position="1"/>
        <end position="21"/>
    </location>
</feature>
<keyword evidence="3" id="KW-1185">Reference proteome</keyword>
<gene>
    <name evidence="2" type="ORF">FJT64_008762</name>
</gene>
<organism evidence="2 3">
    <name type="scientific">Amphibalanus amphitrite</name>
    <name type="common">Striped barnacle</name>
    <name type="synonym">Balanus amphitrite</name>
    <dbReference type="NCBI Taxonomy" id="1232801"/>
    <lineage>
        <taxon>Eukaryota</taxon>
        <taxon>Metazoa</taxon>
        <taxon>Ecdysozoa</taxon>
        <taxon>Arthropoda</taxon>
        <taxon>Crustacea</taxon>
        <taxon>Multicrustacea</taxon>
        <taxon>Cirripedia</taxon>
        <taxon>Thoracica</taxon>
        <taxon>Thoracicalcarea</taxon>
        <taxon>Balanomorpha</taxon>
        <taxon>Balanoidea</taxon>
        <taxon>Balanidae</taxon>
        <taxon>Amphibalaninae</taxon>
        <taxon>Amphibalanus</taxon>
    </lineage>
</organism>
<reference evidence="2 3" key="1">
    <citation type="submission" date="2019-07" db="EMBL/GenBank/DDBJ databases">
        <title>Draft genome assembly of a fouling barnacle, Amphibalanus amphitrite (Darwin, 1854): The first reference genome for Thecostraca.</title>
        <authorList>
            <person name="Kim W."/>
        </authorList>
    </citation>
    <scope>NUCLEOTIDE SEQUENCE [LARGE SCALE GENOMIC DNA]</scope>
    <source>
        <strain evidence="2">SNU_AA5</strain>
        <tissue evidence="2">Soma without cirri and trophi</tissue>
    </source>
</reference>
<name>A0A6A4VIL8_AMPAM</name>
<evidence type="ECO:0000256" key="1">
    <source>
        <dbReference type="SAM" id="MobiDB-lite"/>
    </source>
</evidence>
<protein>
    <submittedName>
        <fullName evidence="2">Uncharacterized protein</fullName>
    </submittedName>
</protein>
<proteinExistence type="predicted"/>
<evidence type="ECO:0000313" key="3">
    <source>
        <dbReference type="Proteomes" id="UP000440578"/>
    </source>
</evidence>
<dbReference type="Proteomes" id="UP000440578">
    <property type="component" value="Unassembled WGS sequence"/>
</dbReference>
<dbReference type="OrthoDB" id="10067100at2759"/>
<feature type="compositionally biased region" description="Low complexity" evidence="1">
    <location>
        <begin position="83"/>
        <end position="92"/>
    </location>
</feature>